<dbReference type="EMBL" id="JW879196">
    <property type="protein sequence ID" value="AFP11713.1"/>
    <property type="molecule type" value="mRNA"/>
</dbReference>
<dbReference type="GO" id="GO:0005739">
    <property type="term" value="C:mitochondrion"/>
    <property type="evidence" value="ECO:0007669"/>
    <property type="project" value="TreeGrafter"/>
</dbReference>
<comment type="similarity">
    <text evidence="1">Belongs to the FMC1 family.</text>
</comment>
<dbReference type="AlphaFoldDB" id="V9LFQ6"/>
<evidence type="ECO:0000256" key="4">
    <source>
        <dbReference type="SAM" id="MobiDB-lite"/>
    </source>
</evidence>
<comment type="function">
    <text evidence="3">Plays a role in the assembly/stability of the mitochondrial membrane ATP synthase (F(1)F(0) ATP synthase or Complex V).</text>
</comment>
<evidence type="ECO:0000313" key="5">
    <source>
        <dbReference type="EMBL" id="AFP11713.1"/>
    </source>
</evidence>
<feature type="non-terminal residue" evidence="5">
    <location>
        <position position="1"/>
    </location>
</feature>
<dbReference type="PANTHER" id="PTHR31716:SF1">
    <property type="entry name" value="PROTEIN FMC1 HOMOLOG"/>
    <property type="match status" value="1"/>
</dbReference>
<evidence type="ECO:0000256" key="3">
    <source>
        <dbReference type="ARBA" id="ARBA00045742"/>
    </source>
</evidence>
<accession>V9LFQ6</accession>
<proteinExistence type="evidence at transcript level"/>
<reference evidence="5" key="1">
    <citation type="journal article" date="2014" name="Nature">
        <title>Elephant shark genome provides unique insights into gnathostome evolution.</title>
        <authorList>
            <consortium name="International Elephant Shark Genome Sequencing Consortium"/>
            <person name="Venkatesh B."/>
            <person name="Lee A.P."/>
            <person name="Ravi V."/>
            <person name="Maurya A.K."/>
            <person name="Lian M.M."/>
            <person name="Swann J.B."/>
            <person name="Ohta Y."/>
            <person name="Flajnik M.F."/>
            <person name="Sutoh Y."/>
            <person name="Kasahara M."/>
            <person name="Hoon S."/>
            <person name="Gangu V."/>
            <person name="Roy S.W."/>
            <person name="Irimia M."/>
            <person name="Korzh V."/>
            <person name="Kondrychyn I."/>
            <person name="Lim Z.W."/>
            <person name="Tay B.H."/>
            <person name="Tohari S."/>
            <person name="Kong K.W."/>
            <person name="Ho S."/>
            <person name="Lorente-Galdos B."/>
            <person name="Quilez J."/>
            <person name="Marques-Bonet T."/>
            <person name="Raney B.J."/>
            <person name="Ingham P.W."/>
            <person name="Tay A."/>
            <person name="Hillier L.W."/>
            <person name="Minx P."/>
            <person name="Boehm T."/>
            <person name="Wilson R.K."/>
            <person name="Brenner S."/>
            <person name="Warren W.C."/>
        </authorList>
    </citation>
    <scope>NUCLEOTIDE SEQUENCE</scope>
    <source>
        <tissue evidence="5">Intestine</tissue>
    </source>
</reference>
<name>V9LFQ6_CALMI</name>
<organism evidence="5">
    <name type="scientific">Callorhinchus milii</name>
    <name type="common">Ghost shark</name>
    <dbReference type="NCBI Taxonomy" id="7868"/>
    <lineage>
        <taxon>Eukaryota</taxon>
        <taxon>Metazoa</taxon>
        <taxon>Chordata</taxon>
        <taxon>Craniata</taxon>
        <taxon>Vertebrata</taxon>
        <taxon>Chondrichthyes</taxon>
        <taxon>Holocephali</taxon>
        <taxon>Chimaeriformes</taxon>
        <taxon>Callorhinchidae</taxon>
        <taxon>Callorhinchus</taxon>
    </lineage>
</organism>
<feature type="region of interest" description="Disordered" evidence="4">
    <location>
        <begin position="1"/>
        <end position="23"/>
    </location>
</feature>
<protein>
    <recommendedName>
        <fullName evidence="2">Protein FMC1 homolog</fullName>
    </recommendedName>
</protein>
<dbReference type="PANTHER" id="PTHR31716">
    <property type="entry name" value="PROTEIN FMC1 HOMOLOG"/>
    <property type="match status" value="1"/>
</dbReference>
<evidence type="ECO:0000256" key="2">
    <source>
        <dbReference type="ARBA" id="ARBA00013846"/>
    </source>
</evidence>
<dbReference type="InterPro" id="IPR037667">
    <property type="entry name" value="FMC1_homologue"/>
</dbReference>
<sequence>GAGGGGGPGGGGGGGGGGRGGGLSGGYRDSLSYKYVMEQFRKNQVTSEKLCRAHQELLHRATTYRCLLQSVRRHLELHRVYHGTGERSAEQVAQMVGLKLPQQPSGKGREK</sequence>
<evidence type="ECO:0000256" key="1">
    <source>
        <dbReference type="ARBA" id="ARBA00009058"/>
    </source>
</evidence>